<dbReference type="InterPro" id="IPR040396">
    <property type="entry name" value="PAIP2-like"/>
</dbReference>
<dbReference type="KEGG" id="aplc:110990013"/>
<dbReference type="RefSeq" id="XP_022110461.1">
    <property type="nucleotide sequence ID" value="XM_022254769.1"/>
</dbReference>
<feature type="region of interest" description="Disordered" evidence="1">
    <location>
        <begin position="1"/>
        <end position="36"/>
    </location>
</feature>
<feature type="compositionally biased region" description="Low complexity" evidence="1">
    <location>
        <begin position="151"/>
        <end position="160"/>
    </location>
</feature>
<dbReference type="GO" id="GO:0000900">
    <property type="term" value="F:mRNA regulatory element binding translation repressor activity"/>
    <property type="evidence" value="ECO:0007669"/>
    <property type="project" value="InterPro"/>
</dbReference>
<dbReference type="GO" id="GO:0045947">
    <property type="term" value="P:negative regulation of translational initiation"/>
    <property type="evidence" value="ECO:0007669"/>
    <property type="project" value="InterPro"/>
</dbReference>
<protein>
    <submittedName>
        <fullName evidence="3">Polyadenylate-binding protein-interacting protein 2B-like</fullName>
    </submittedName>
</protein>
<organism evidence="2 3">
    <name type="scientific">Acanthaster planci</name>
    <name type="common">Crown-of-thorns starfish</name>
    <dbReference type="NCBI Taxonomy" id="133434"/>
    <lineage>
        <taxon>Eukaryota</taxon>
        <taxon>Metazoa</taxon>
        <taxon>Echinodermata</taxon>
        <taxon>Eleutherozoa</taxon>
        <taxon>Asterozoa</taxon>
        <taxon>Asteroidea</taxon>
        <taxon>Valvatacea</taxon>
        <taxon>Valvatida</taxon>
        <taxon>Acanthasteridae</taxon>
        <taxon>Acanthaster</taxon>
    </lineage>
</organism>
<dbReference type="AlphaFoldDB" id="A0A8B8A3K2"/>
<keyword evidence="2" id="KW-1185">Reference proteome</keyword>
<dbReference type="OrthoDB" id="5985142at2759"/>
<evidence type="ECO:0000256" key="1">
    <source>
        <dbReference type="SAM" id="MobiDB-lite"/>
    </source>
</evidence>
<dbReference type="OMA" id="PFEEYMW"/>
<dbReference type="PANTHER" id="PTHR13154:SF6">
    <property type="entry name" value="GEO05078P1"/>
    <property type="match status" value="1"/>
</dbReference>
<gene>
    <name evidence="3" type="primary">LOC110990013</name>
</gene>
<accession>A0A8B8A3K2</accession>
<sequence length="160" mass="16982">MEKTSSGSGDGGAESDPTKTQKDSITMTTSSEQDNPFEEYMWMGDPQEEDAVNLQVMEQILEEEFIESCFEDMLEEEALGLFSPPDEQGDGDDVIPSLHSLSLDSGAVSDLEGVDGGTGDPEDEWRGGAEGSPPSGFGGQSSDGESENSDSDSLGDTPQR</sequence>
<dbReference type="Proteomes" id="UP000694845">
    <property type="component" value="Unplaced"/>
</dbReference>
<evidence type="ECO:0000313" key="2">
    <source>
        <dbReference type="Proteomes" id="UP000694845"/>
    </source>
</evidence>
<dbReference type="PANTHER" id="PTHR13154">
    <property type="entry name" value="POLYADENYLATE-BINDING PROTEIN-INTERACTING PROTEIN 2"/>
    <property type="match status" value="1"/>
</dbReference>
<dbReference type="GO" id="GO:0005737">
    <property type="term" value="C:cytoplasm"/>
    <property type="evidence" value="ECO:0007669"/>
    <property type="project" value="TreeGrafter"/>
</dbReference>
<feature type="compositionally biased region" description="Polar residues" evidence="1">
    <location>
        <begin position="23"/>
        <end position="34"/>
    </location>
</feature>
<proteinExistence type="predicted"/>
<evidence type="ECO:0000313" key="3">
    <source>
        <dbReference type="RefSeq" id="XP_022110461.1"/>
    </source>
</evidence>
<name>A0A8B8A3K2_ACAPL</name>
<dbReference type="GeneID" id="110990013"/>
<feature type="region of interest" description="Disordered" evidence="1">
    <location>
        <begin position="77"/>
        <end position="160"/>
    </location>
</feature>
<reference evidence="3" key="1">
    <citation type="submission" date="2025-08" db="UniProtKB">
        <authorList>
            <consortium name="RefSeq"/>
        </authorList>
    </citation>
    <scope>IDENTIFICATION</scope>
</reference>